<evidence type="ECO:0000256" key="5">
    <source>
        <dbReference type="ARBA" id="ARBA00022777"/>
    </source>
</evidence>
<accession>E4X9X8</accession>
<evidence type="ECO:0000256" key="6">
    <source>
        <dbReference type="ARBA" id="ARBA00022840"/>
    </source>
</evidence>
<evidence type="ECO:0000256" key="10">
    <source>
        <dbReference type="RuleBase" id="RU000304"/>
    </source>
</evidence>
<evidence type="ECO:0000256" key="1">
    <source>
        <dbReference type="ARBA" id="ARBA00012513"/>
    </source>
</evidence>
<dbReference type="PROSITE" id="PS50011">
    <property type="entry name" value="PROTEIN_KINASE_DOM"/>
    <property type="match status" value="1"/>
</dbReference>
<dbReference type="OrthoDB" id="541276at2759"/>
<evidence type="ECO:0000256" key="9">
    <source>
        <dbReference type="PROSITE-ProRule" id="PRU10141"/>
    </source>
</evidence>
<evidence type="ECO:0000256" key="7">
    <source>
        <dbReference type="ARBA" id="ARBA00047899"/>
    </source>
</evidence>
<dbReference type="PROSITE" id="PS00108">
    <property type="entry name" value="PROTEIN_KINASE_ST"/>
    <property type="match status" value="1"/>
</dbReference>
<evidence type="ECO:0000256" key="11">
    <source>
        <dbReference type="SAM" id="MobiDB-lite"/>
    </source>
</evidence>
<protein>
    <recommendedName>
        <fullName evidence="1">non-specific serine/threonine protein kinase</fullName>
        <ecNumber evidence="1">2.7.11.1</ecNumber>
    </recommendedName>
</protein>
<dbReference type="AlphaFoldDB" id="E4X9X8"/>
<feature type="binding site" evidence="9">
    <location>
        <position position="69"/>
    </location>
    <ligand>
        <name>ATP</name>
        <dbReference type="ChEBI" id="CHEBI:30616"/>
    </ligand>
</feature>
<dbReference type="Pfam" id="PF00069">
    <property type="entry name" value="Pkinase"/>
    <property type="match status" value="1"/>
</dbReference>
<evidence type="ECO:0000313" key="14">
    <source>
        <dbReference type="Proteomes" id="UP000001307"/>
    </source>
</evidence>
<keyword evidence="6 9" id="KW-0067">ATP-binding</keyword>
<dbReference type="PANTHER" id="PTHR24346:SF82">
    <property type="entry name" value="KP78A-RELATED"/>
    <property type="match status" value="1"/>
</dbReference>
<evidence type="ECO:0000256" key="3">
    <source>
        <dbReference type="ARBA" id="ARBA00022679"/>
    </source>
</evidence>
<proteinExistence type="inferred from homology"/>
<feature type="region of interest" description="Disordered" evidence="11">
    <location>
        <begin position="1"/>
        <end position="33"/>
    </location>
</feature>
<reference evidence="13" key="1">
    <citation type="journal article" date="2010" name="Science">
        <title>Plasticity of animal genome architecture unmasked by rapid evolution of a pelagic tunicate.</title>
        <authorList>
            <person name="Denoeud F."/>
            <person name="Henriet S."/>
            <person name="Mungpakdee S."/>
            <person name="Aury J.M."/>
            <person name="Da Silva C."/>
            <person name="Brinkmann H."/>
            <person name="Mikhaleva J."/>
            <person name="Olsen L.C."/>
            <person name="Jubin C."/>
            <person name="Canestro C."/>
            <person name="Bouquet J.M."/>
            <person name="Danks G."/>
            <person name="Poulain J."/>
            <person name="Campsteijn C."/>
            <person name="Adamski M."/>
            <person name="Cross I."/>
            <person name="Yadetie F."/>
            <person name="Muffato M."/>
            <person name="Louis A."/>
            <person name="Butcher S."/>
            <person name="Tsagkogeorga G."/>
            <person name="Konrad A."/>
            <person name="Singh S."/>
            <person name="Jensen M.F."/>
            <person name="Cong E.H."/>
            <person name="Eikeseth-Otteraa H."/>
            <person name="Noel B."/>
            <person name="Anthouard V."/>
            <person name="Porcel B.M."/>
            <person name="Kachouri-Lafond R."/>
            <person name="Nishino A."/>
            <person name="Ugolini M."/>
            <person name="Chourrout P."/>
            <person name="Nishida H."/>
            <person name="Aasland R."/>
            <person name="Huzurbazar S."/>
            <person name="Westhof E."/>
            <person name="Delsuc F."/>
            <person name="Lehrach H."/>
            <person name="Reinhardt R."/>
            <person name="Weissenbach J."/>
            <person name="Roy S.W."/>
            <person name="Artiguenave F."/>
            <person name="Postlethwait J.H."/>
            <person name="Manak J.R."/>
            <person name="Thompson E.M."/>
            <person name="Jaillon O."/>
            <person name="Du Pasquier L."/>
            <person name="Boudinot P."/>
            <person name="Liberles D.A."/>
            <person name="Volff J.N."/>
            <person name="Philippe H."/>
            <person name="Lenhard B."/>
            <person name="Roest Crollius H."/>
            <person name="Wincker P."/>
            <person name="Chourrout D."/>
        </authorList>
    </citation>
    <scope>NUCLEOTIDE SEQUENCE [LARGE SCALE GENOMIC DNA]</scope>
</reference>
<dbReference type="GO" id="GO:0004674">
    <property type="term" value="F:protein serine/threonine kinase activity"/>
    <property type="evidence" value="ECO:0007669"/>
    <property type="project" value="UniProtKB-KW"/>
</dbReference>
<dbReference type="InterPro" id="IPR008271">
    <property type="entry name" value="Ser/Thr_kinase_AS"/>
</dbReference>
<keyword evidence="14" id="KW-1185">Reference proteome</keyword>
<dbReference type="InParanoid" id="E4X9X8"/>
<organism evidence="13">
    <name type="scientific">Oikopleura dioica</name>
    <name type="common">Tunicate</name>
    <dbReference type="NCBI Taxonomy" id="34765"/>
    <lineage>
        <taxon>Eukaryota</taxon>
        <taxon>Metazoa</taxon>
        <taxon>Chordata</taxon>
        <taxon>Tunicata</taxon>
        <taxon>Appendicularia</taxon>
        <taxon>Copelata</taxon>
        <taxon>Oikopleuridae</taxon>
        <taxon>Oikopleura</taxon>
    </lineage>
</organism>
<dbReference type="PANTHER" id="PTHR24346">
    <property type="entry name" value="MAP/MICROTUBULE AFFINITY-REGULATING KINASE"/>
    <property type="match status" value="1"/>
</dbReference>
<name>E4X9X8_OIKDI</name>
<dbReference type="EC" id="2.7.11.1" evidence="1"/>
<sequence length="314" mass="35391">MPGHLVRLNNKNKRPSSSRPPQGPKFPPASQAPGLKCMRHIGSGSYGDVFHCKHTGDKLQDPPIALAAKVIHKLDPAKNHAEKVDIFAKFIMREVEITQSLDHENVVKYVEHFDNEKNVILVMDYAFHGDLLCYMRLHDLNGANNFPKTTNFCAQIVKGITYLHQREIIHRDLKLENVLVAKNERLLISDFGLARIMSPGDRSTTYCGSAAYCPPEILQTKSYSGFSTDIWALGCIIFCILTGSMPFGDLSLRELMEEQANGAEVGREIPSDLGIQPILNDIWSFYPGNRPEIEDFHATPWLRPFFQPEAMEID</sequence>
<dbReference type="GO" id="GO:0035556">
    <property type="term" value="P:intracellular signal transduction"/>
    <property type="evidence" value="ECO:0007669"/>
    <property type="project" value="TreeGrafter"/>
</dbReference>
<comment type="catalytic activity">
    <reaction evidence="7">
        <text>L-threonyl-[protein] + ATP = O-phospho-L-threonyl-[protein] + ADP + H(+)</text>
        <dbReference type="Rhea" id="RHEA:46608"/>
        <dbReference type="Rhea" id="RHEA-COMP:11060"/>
        <dbReference type="Rhea" id="RHEA-COMP:11605"/>
        <dbReference type="ChEBI" id="CHEBI:15378"/>
        <dbReference type="ChEBI" id="CHEBI:30013"/>
        <dbReference type="ChEBI" id="CHEBI:30616"/>
        <dbReference type="ChEBI" id="CHEBI:61977"/>
        <dbReference type="ChEBI" id="CHEBI:456216"/>
        <dbReference type="EC" id="2.7.11.1"/>
    </reaction>
</comment>
<feature type="domain" description="Protein kinase" evidence="12">
    <location>
        <begin position="35"/>
        <end position="302"/>
    </location>
</feature>
<gene>
    <name evidence="13" type="ORF">GSOID_T00004881001</name>
</gene>
<dbReference type="GO" id="GO:0005737">
    <property type="term" value="C:cytoplasm"/>
    <property type="evidence" value="ECO:0007669"/>
    <property type="project" value="TreeGrafter"/>
</dbReference>
<evidence type="ECO:0000313" key="13">
    <source>
        <dbReference type="EMBL" id="CBY08317.1"/>
    </source>
</evidence>
<comment type="catalytic activity">
    <reaction evidence="8">
        <text>L-seryl-[protein] + ATP = O-phospho-L-seryl-[protein] + ADP + H(+)</text>
        <dbReference type="Rhea" id="RHEA:17989"/>
        <dbReference type="Rhea" id="RHEA-COMP:9863"/>
        <dbReference type="Rhea" id="RHEA-COMP:11604"/>
        <dbReference type="ChEBI" id="CHEBI:15378"/>
        <dbReference type="ChEBI" id="CHEBI:29999"/>
        <dbReference type="ChEBI" id="CHEBI:30616"/>
        <dbReference type="ChEBI" id="CHEBI:83421"/>
        <dbReference type="ChEBI" id="CHEBI:456216"/>
        <dbReference type="EC" id="2.7.11.1"/>
    </reaction>
</comment>
<dbReference type="InterPro" id="IPR011009">
    <property type="entry name" value="Kinase-like_dom_sf"/>
</dbReference>
<comment type="similarity">
    <text evidence="10">Belongs to the protein kinase superfamily.</text>
</comment>
<evidence type="ECO:0000256" key="8">
    <source>
        <dbReference type="ARBA" id="ARBA00048679"/>
    </source>
</evidence>
<dbReference type="PROSITE" id="PS00107">
    <property type="entry name" value="PROTEIN_KINASE_ATP"/>
    <property type="match status" value="1"/>
</dbReference>
<keyword evidence="4 9" id="KW-0547">Nucleotide-binding</keyword>
<dbReference type="SMART" id="SM00220">
    <property type="entry name" value="S_TKc"/>
    <property type="match status" value="1"/>
</dbReference>
<keyword evidence="2 10" id="KW-0723">Serine/threonine-protein kinase</keyword>
<dbReference type="EMBL" id="FN653031">
    <property type="protein sequence ID" value="CBY08317.1"/>
    <property type="molecule type" value="Genomic_DNA"/>
</dbReference>
<dbReference type="InterPro" id="IPR000719">
    <property type="entry name" value="Prot_kinase_dom"/>
</dbReference>
<dbReference type="Gene3D" id="1.10.510.10">
    <property type="entry name" value="Transferase(Phosphotransferase) domain 1"/>
    <property type="match status" value="1"/>
</dbReference>
<dbReference type="GO" id="GO:0005524">
    <property type="term" value="F:ATP binding"/>
    <property type="evidence" value="ECO:0007669"/>
    <property type="project" value="UniProtKB-UniRule"/>
</dbReference>
<dbReference type="Proteomes" id="UP000001307">
    <property type="component" value="Unassembled WGS sequence"/>
</dbReference>
<keyword evidence="3" id="KW-0808">Transferase</keyword>
<evidence type="ECO:0000256" key="4">
    <source>
        <dbReference type="ARBA" id="ARBA00022741"/>
    </source>
</evidence>
<evidence type="ECO:0000256" key="2">
    <source>
        <dbReference type="ARBA" id="ARBA00022527"/>
    </source>
</evidence>
<dbReference type="SUPFAM" id="SSF56112">
    <property type="entry name" value="Protein kinase-like (PK-like)"/>
    <property type="match status" value="1"/>
</dbReference>
<dbReference type="InterPro" id="IPR017441">
    <property type="entry name" value="Protein_kinase_ATP_BS"/>
</dbReference>
<evidence type="ECO:0000259" key="12">
    <source>
        <dbReference type="PROSITE" id="PS50011"/>
    </source>
</evidence>
<keyword evidence="5" id="KW-0418">Kinase</keyword>